<keyword evidence="1" id="KW-0472">Membrane</keyword>
<reference evidence="3 4" key="1">
    <citation type="submission" date="2020-03" db="EMBL/GenBank/DDBJ databases">
        <title>Identification of Halomonas strains.</title>
        <authorList>
            <person name="Xiao Z."/>
            <person name="Dong F."/>
            <person name="Wang Z."/>
            <person name="Zhao J.-Y."/>
        </authorList>
    </citation>
    <scope>NUCLEOTIDE SEQUENCE [LARGE SCALE GENOMIC DNA]</scope>
    <source>
        <strain evidence="3 4">DX6</strain>
    </source>
</reference>
<dbReference type="InterPro" id="IPR035919">
    <property type="entry name" value="EAL_sf"/>
</dbReference>
<dbReference type="Pfam" id="PF00563">
    <property type="entry name" value="EAL"/>
    <property type="match status" value="1"/>
</dbReference>
<accession>A0ABX0PQA2</accession>
<dbReference type="Pfam" id="PF00990">
    <property type="entry name" value="GGDEF"/>
    <property type="match status" value="1"/>
</dbReference>
<evidence type="ECO:0000256" key="1">
    <source>
        <dbReference type="SAM" id="Phobius"/>
    </source>
</evidence>
<dbReference type="CDD" id="cd13704">
    <property type="entry name" value="PBP2_HisK"/>
    <property type="match status" value="1"/>
</dbReference>
<organism evidence="3 4">
    <name type="scientific">Billgrantia bachuensis</name>
    <dbReference type="NCBI Taxonomy" id="2717286"/>
    <lineage>
        <taxon>Bacteria</taxon>
        <taxon>Pseudomonadati</taxon>
        <taxon>Pseudomonadota</taxon>
        <taxon>Gammaproteobacteria</taxon>
        <taxon>Oceanospirillales</taxon>
        <taxon>Halomonadaceae</taxon>
        <taxon>Billgrantia</taxon>
    </lineage>
</organism>
<dbReference type="RefSeq" id="WP_167110810.1">
    <property type="nucleotide sequence ID" value="NZ_JAAQTO010000005.1"/>
</dbReference>
<dbReference type="SUPFAM" id="SSF55073">
    <property type="entry name" value="Nucleotide cyclase"/>
    <property type="match status" value="1"/>
</dbReference>
<gene>
    <name evidence="3" type="ORF">HBJ55_02720</name>
</gene>
<dbReference type="CDD" id="cd01948">
    <property type="entry name" value="EAL"/>
    <property type="match status" value="1"/>
</dbReference>
<dbReference type="InterPro" id="IPR000160">
    <property type="entry name" value="GGDEF_dom"/>
</dbReference>
<proteinExistence type="predicted"/>
<dbReference type="Gene3D" id="3.40.190.10">
    <property type="entry name" value="Periplasmic binding protein-like II"/>
    <property type="match status" value="2"/>
</dbReference>
<feature type="domain" description="EAL" evidence="2">
    <location>
        <begin position="479"/>
        <end position="731"/>
    </location>
</feature>
<keyword evidence="1" id="KW-0812">Transmembrane</keyword>
<dbReference type="PROSITE" id="PS50883">
    <property type="entry name" value="EAL"/>
    <property type="match status" value="1"/>
</dbReference>
<evidence type="ECO:0000259" key="2">
    <source>
        <dbReference type="PROSITE" id="PS50883"/>
    </source>
</evidence>
<dbReference type="Gene3D" id="3.20.20.450">
    <property type="entry name" value="EAL domain"/>
    <property type="match status" value="1"/>
</dbReference>
<dbReference type="InterPro" id="IPR029787">
    <property type="entry name" value="Nucleotide_cyclase"/>
</dbReference>
<comment type="caution">
    <text evidence="3">The sequence shown here is derived from an EMBL/GenBank/DDBJ whole genome shotgun (WGS) entry which is preliminary data.</text>
</comment>
<dbReference type="PANTHER" id="PTHR33121:SF70">
    <property type="entry name" value="SIGNALING PROTEIN YKOW"/>
    <property type="match status" value="1"/>
</dbReference>
<feature type="transmembrane region" description="Helical" evidence="1">
    <location>
        <begin position="264"/>
        <end position="286"/>
    </location>
</feature>
<dbReference type="InterPro" id="IPR001638">
    <property type="entry name" value="Solute-binding_3/MltF_N"/>
</dbReference>
<dbReference type="InterPro" id="IPR043128">
    <property type="entry name" value="Rev_trsase/Diguanyl_cyclase"/>
</dbReference>
<dbReference type="InterPro" id="IPR001633">
    <property type="entry name" value="EAL_dom"/>
</dbReference>
<evidence type="ECO:0000313" key="3">
    <source>
        <dbReference type="EMBL" id="NIC04343.1"/>
    </source>
</evidence>
<dbReference type="EMBL" id="JAAQTO010000005">
    <property type="protein sequence ID" value="NIC04343.1"/>
    <property type="molecule type" value="Genomic_DNA"/>
</dbReference>
<sequence>MRIKLIKVWFWAVGLTIIGVTTSASHGQVETSEPAKVVFVGSATYRPFQWVPQDGQAKGFVIDLQDSLAQQGNRVAEHRLMAWEEAIESVRLGQADVIPLLASEGRKEDFDFTEPFYYLSHGIFSLNNKSYRTLNELVGGRVAVVRGSYAATRLEEEQHDFILVEVETERDCLVAVNEQEADACVEVVNTSRRHAAETQVEQTSAPFWPQPYVFGVRKGNDEMLSWLNTNLALIQAEGTYHDIYHEWIPELEWHKHRMSDWLRYFYWLLLPLSFATLLGFSLSWYLKRLVRFRTRRLYEELTAKRELEKELRYKADYDEVTGLPSRAAFIDNLGRLLEERSELAPTVILLRLLNLEQLTSLFGYHFGHELLLQEFSSRLESLGFAQISHFGSGVFAIVRKHEMSHEDIVVFVSESLEIGKLNISANVVMGISEGRAEVGHKSQSEAEELVRRAMTAYSAATKASEAWRVYTGGLEPDPNDLILVEDFRRFGTRDMYLLYQPKLDLTSGYIKEAEALVRWQHPTLGFVPPGHFIGLLEETGLIKQLTYWVLKESVAQIERCRSHDPDFSISVNVSARDLAEGYTLVDYILSLKQFWYPQGLCLEITETGVIQDHDHAQKVVSELHEANISCAIDDFGTGYASLSYLSKFSVDEVKLDRSFIANMMESEKDRAIIASTINLAHKMGLRVTAEGVEDEATLQALAKMGCDTAQGYLISRPIPEAELYRFMCRRHFVETLLLPAEGNVTEPDSDRAGP</sequence>
<dbReference type="PANTHER" id="PTHR33121">
    <property type="entry name" value="CYCLIC DI-GMP PHOSPHODIESTERASE PDEF"/>
    <property type="match status" value="1"/>
</dbReference>
<dbReference type="Proteomes" id="UP001318321">
    <property type="component" value="Unassembled WGS sequence"/>
</dbReference>
<dbReference type="Gene3D" id="3.30.70.270">
    <property type="match status" value="1"/>
</dbReference>
<dbReference type="InterPro" id="IPR050706">
    <property type="entry name" value="Cyclic-di-GMP_PDE-like"/>
</dbReference>
<keyword evidence="4" id="KW-1185">Reference proteome</keyword>
<name>A0ABX0PQA2_9GAMM</name>
<protein>
    <submittedName>
        <fullName evidence="3">EAL domain-containing protein</fullName>
    </submittedName>
</protein>
<dbReference type="SMART" id="SM00267">
    <property type="entry name" value="GGDEF"/>
    <property type="match status" value="1"/>
</dbReference>
<dbReference type="SUPFAM" id="SSF53850">
    <property type="entry name" value="Periplasmic binding protein-like II"/>
    <property type="match status" value="1"/>
</dbReference>
<evidence type="ECO:0000313" key="4">
    <source>
        <dbReference type="Proteomes" id="UP001318321"/>
    </source>
</evidence>
<dbReference type="SMART" id="SM00052">
    <property type="entry name" value="EAL"/>
    <property type="match status" value="1"/>
</dbReference>
<dbReference type="SMART" id="SM00062">
    <property type="entry name" value="PBPb"/>
    <property type="match status" value="1"/>
</dbReference>
<dbReference type="Pfam" id="PF00497">
    <property type="entry name" value="SBP_bac_3"/>
    <property type="match status" value="1"/>
</dbReference>
<keyword evidence="1" id="KW-1133">Transmembrane helix</keyword>
<dbReference type="SUPFAM" id="SSF141868">
    <property type="entry name" value="EAL domain-like"/>
    <property type="match status" value="1"/>
</dbReference>